<comment type="caution">
    <text evidence="3">The sequence shown here is derived from an EMBL/GenBank/DDBJ whole genome shotgun (WGS) entry which is preliminary data.</text>
</comment>
<keyword evidence="2" id="KW-0472">Membrane</keyword>
<organism evidence="3 4">
    <name type="scientific">Dactylosporangium salmoneum</name>
    <dbReference type="NCBI Taxonomy" id="53361"/>
    <lineage>
        <taxon>Bacteria</taxon>
        <taxon>Bacillati</taxon>
        <taxon>Actinomycetota</taxon>
        <taxon>Actinomycetes</taxon>
        <taxon>Micromonosporales</taxon>
        <taxon>Micromonosporaceae</taxon>
        <taxon>Dactylosporangium</taxon>
    </lineage>
</organism>
<evidence type="ECO:0000313" key="4">
    <source>
        <dbReference type="Proteomes" id="UP001501444"/>
    </source>
</evidence>
<protein>
    <submittedName>
        <fullName evidence="3">Uncharacterized protein</fullName>
    </submittedName>
</protein>
<keyword evidence="2" id="KW-0812">Transmembrane</keyword>
<evidence type="ECO:0000256" key="1">
    <source>
        <dbReference type="SAM" id="MobiDB-lite"/>
    </source>
</evidence>
<feature type="region of interest" description="Disordered" evidence="1">
    <location>
        <begin position="1"/>
        <end position="27"/>
    </location>
</feature>
<accession>A0ABN3FB86</accession>
<keyword evidence="4" id="KW-1185">Reference proteome</keyword>
<dbReference type="EMBL" id="BAAARV010000003">
    <property type="protein sequence ID" value="GAA2326333.1"/>
    <property type="molecule type" value="Genomic_DNA"/>
</dbReference>
<evidence type="ECO:0000313" key="3">
    <source>
        <dbReference type="EMBL" id="GAA2326333.1"/>
    </source>
</evidence>
<keyword evidence="2" id="KW-1133">Transmembrane helix</keyword>
<name>A0ABN3FB86_9ACTN</name>
<sequence length="94" mass="10393">MRYHCGSLMVGNVNEQPVGKSPEPDEHAETVVLRNARQLPPPVFVDPSGARRRRVRWIVYTVGVVILAALLALWLTQFLGAAEPPAVDHAAAWR</sequence>
<gene>
    <name evidence="3" type="ORF">GCM10010170_001070</name>
</gene>
<evidence type="ECO:0000256" key="2">
    <source>
        <dbReference type="SAM" id="Phobius"/>
    </source>
</evidence>
<reference evidence="3 4" key="1">
    <citation type="journal article" date="2019" name="Int. J. Syst. Evol. Microbiol.">
        <title>The Global Catalogue of Microorganisms (GCM) 10K type strain sequencing project: providing services to taxonomists for standard genome sequencing and annotation.</title>
        <authorList>
            <consortium name="The Broad Institute Genomics Platform"/>
            <consortium name="The Broad Institute Genome Sequencing Center for Infectious Disease"/>
            <person name="Wu L."/>
            <person name="Ma J."/>
        </authorList>
    </citation>
    <scope>NUCLEOTIDE SEQUENCE [LARGE SCALE GENOMIC DNA]</scope>
    <source>
        <strain evidence="3 4">JCM 3272</strain>
    </source>
</reference>
<feature type="transmembrane region" description="Helical" evidence="2">
    <location>
        <begin position="57"/>
        <end position="75"/>
    </location>
</feature>
<dbReference type="Proteomes" id="UP001501444">
    <property type="component" value="Unassembled WGS sequence"/>
</dbReference>
<proteinExistence type="predicted"/>